<reference evidence="2" key="1">
    <citation type="submission" date="2016-05" db="EMBL/GenBank/DDBJ databases">
        <authorList>
            <consortium name="Pathogen Informatics"/>
        </authorList>
    </citation>
    <scope>NUCLEOTIDE SEQUENCE</scope>
    <source>
        <strain evidence="2">WHO F</strain>
    </source>
</reference>
<proteinExistence type="predicted"/>
<evidence type="ECO:0000313" key="4">
    <source>
        <dbReference type="EMBL" id="SUA24092.1"/>
    </source>
</evidence>
<keyword evidence="1" id="KW-0812">Transmembrane</keyword>
<dbReference type="EMBL" id="LT591897">
    <property type="protein sequence ID" value="SBQ19249.1"/>
    <property type="molecule type" value="Genomic_DNA"/>
</dbReference>
<protein>
    <submittedName>
        <fullName evidence="4">Uncharacterized protein</fullName>
    </submittedName>
</protein>
<sequence length="39" mass="4393">MLKLFAEYAVLRRMFYAVLGAAPLTALIWKPADILNALK</sequence>
<feature type="transmembrane region" description="Helical" evidence="1">
    <location>
        <begin position="14"/>
        <end position="32"/>
    </location>
</feature>
<evidence type="ECO:0000313" key="2">
    <source>
        <dbReference type="EMBL" id="SBN19973.1"/>
    </source>
</evidence>
<reference evidence="4" key="2">
    <citation type="submission" date="2018-06" db="EMBL/GenBank/DDBJ databases">
        <authorList>
            <consortium name="Pathogen Informatics"/>
            <person name="Doyle S."/>
        </authorList>
    </citation>
    <scope>NUCLEOTIDE SEQUENCE [LARGE SCALE GENOMIC DNA]</scope>
    <source>
        <strain evidence="4">NCTC11421</strain>
    </source>
</reference>
<accession>A0A1D3G760</accession>
<dbReference type="Proteomes" id="UP000239837">
    <property type="component" value="Chromosome"/>
</dbReference>
<evidence type="ECO:0000256" key="1">
    <source>
        <dbReference type="SAM" id="Phobius"/>
    </source>
</evidence>
<keyword evidence="1" id="KW-0472">Membrane</keyword>
<dbReference type="EMBL" id="UGRI01000001">
    <property type="protein sequence ID" value="SUA24092.1"/>
    <property type="molecule type" value="Genomic_DNA"/>
</dbReference>
<keyword evidence="1" id="KW-1133">Transmembrane helix</keyword>
<evidence type="ECO:0000313" key="3">
    <source>
        <dbReference type="EMBL" id="SBQ19249.1"/>
    </source>
</evidence>
<dbReference type="EMBL" id="FLKW01000029">
    <property type="protein sequence ID" value="SBN19973.1"/>
    <property type="molecule type" value="Genomic_DNA"/>
</dbReference>
<name>A0A1D3G760_NEIGO</name>
<organism evidence="4">
    <name type="scientific">Neisseria gonorrhoeae</name>
    <dbReference type="NCBI Taxonomy" id="485"/>
    <lineage>
        <taxon>Bacteria</taxon>
        <taxon>Pseudomonadati</taxon>
        <taxon>Pseudomonadota</taxon>
        <taxon>Betaproteobacteria</taxon>
        <taxon>Neisseriales</taxon>
        <taxon>Neisseriaceae</taxon>
        <taxon>Neisseria</taxon>
    </lineage>
</organism>
<gene>
    <name evidence="4" type="ORF">NCTC11421_02082</name>
    <name evidence="3" type="ORF">WHOF_00547</name>
    <name evidence="2" type="ORF">WHOF_01747</name>
</gene>
<dbReference type="AlphaFoldDB" id="A0A1D3G760"/>